<dbReference type="GO" id="GO:0004623">
    <property type="term" value="F:phospholipase A2 activity"/>
    <property type="evidence" value="ECO:0007669"/>
    <property type="project" value="UniProtKB-EC"/>
</dbReference>
<proteinExistence type="predicted"/>
<keyword evidence="8" id="KW-1185">Reference proteome</keyword>
<accession>A0A0A1U9U9</accession>
<evidence type="ECO:0000256" key="3">
    <source>
        <dbReference type="ARBA" id="ARBA00023422"/>
    </source>
</evidence>
<comment type="catalytic activity">
    <reaction evidence="3">
        <text>a 1,2-diacyl-sn-glycero-3-phosphocholine + H2O = a 1-acyl-sn-glycero-3-phosphocholine + a fatty acid + H(+)</text>
        <dbReference type="Rhea" id="RHEA:15801"/>
        <dbReference type="ChEBI" id="CHEBI:15377"/>
        <dbReference type="ChEBI" id="CHEBI:15378"/>
        <dbReference type="ChEBI" id="CHEBI:28868"/>
        <dbReference type="ChEBI" id="CHEBI:57643"/>
        <dbReference type="ChEBI" id="CHEBI:58168"/>
        <dbReference type="EC" id="3.1.1.4"/>
    </reaction>
    <physiologicalReaction direction="left-to-right" evidence="3">
        <dbReference type="Rhea" id="RHEA:15802"/>
    </physiologicalReaction>
</comment>
<evidence type="ECO:0000259" key="6">
    <source>
        <dbReference type="PROSITE" id="PS51635"/>
    </source>
</evidence>
<dbReference type="RefSeq" id="XP_004258609.1">
    <property type="nucleotide sequence ID" value="XM_004258561.1"/>
</dbReference>
<gene>
    <name evidence="7" type="ORF">EIN_396780</name>
</gene>
<dbReference type="Gene3D" id="1.25.40.20">
    <property type="entry name" value="Ankyrin repeat-containing domain"/>
    <property type="match status" value="1"/>
</dbReference>
<evidence type="ECO:0000256" key="4">
    <source>
        <dbReference type="PROSITE-ProRule" id="PRU00023"/>
    </source>
</evidence>
<dbReference type="InterPro" id="IPR016035">
    <property type="entry name" value="Acyl_Trfase/lysoPLipase"/>
</dbReference>
<evidence type="ECO:0000313" key="7">
    <source>
        <dbReference type="EMBL" id="ELP91838.1"/>
    </source>
</evidence>
<name>A0A0A1U9U9_ENTIV</name>
<feature type="repeat" description="ANK" evidence="4">
    <location>
        <begin position="78"/>
        <end position="105"/>
    </location>
</feature>
<keyword evidence="5" id="KW-0378">Hydrolase</keyword>
<dbReference type="KEGG" id="eiv:EIN_396780"/>
<dbReference type="InterPro" id="IPR002641">
    <property type="entry name" value="PNPLA_dom"/>
</dbReference>
<dbReference type="InterPro" id="IPR002110">
    <property type="entry name" value="Ankyrin_rpt"/>
</dbReference>
<dbReference type="PROSITE" id="PS50297">
    <property type="entry name" value="ANK_REP_REGION"/>
    <property type="match status" value="2"/>
</dbReference>
<evidence type="ECO:0000256" key="1">
    <source>
        <dbReference type="ARBA" id="ARBA00013278"/>
    </source>
</evidence>
<evidence type="ECO:0000313" key="8">
    <source>
        <dbReference type="Proteomes" id="UP000014680"/>
    </source>
</evidence>
<dbReference type="GeneID" id="14890909"/>
<dbReference type="Pfam" id="PF00023">
    <property type="entry name" value="Ank"/>
    <property type="match status" value="1"/>
</dbReference>
<dbReference type="PROSITE" id="PS50088">
    <property type="entry name" value="ANK_REPEAT"/>
    <property type="match status" value="2"/>
</dbReference>
<dbReference type="SUPFAM" id="SSF48403">
    <property type="entry name" value="Ankyrin repeat"/>
    <property type="match status" value="1"/>
</dbReference>
<dbReference type="AlphaFoldDB" id="A0A0A1U9U9"/>
<dbReference type="InterPro" id="IPR047156">
    <property type="entry name" value="Teg/CotR/CapV-like"/>
</dbReference>
<keyword evidence="4" id="KW-0040">ANK repeat</keyword>
<dbReference type="Proteomes" id="UP000014680">
    <property type="component" value="Unassembled WGS sequence"/>
</dbReference>
<organism evidence="7 8">
    <name type="scientific">Entamoeba invadens IP1</name>
    <dbReference type="NCBI Taxonomy" id="370355"/>
    <lineage>
        <taxon>Eukaryota</taxon>
        <taxon>Amoebozoa</taxon>
        <taxon>Evosea</taxon>
        <taxon>Archamoebae</taxon>
        <taxon>Mastigamoebida</taxon>
        <taxon>Entamoebidae</taxon>
        <taxon>Entamoeba</taxon>
    </lineage>
</organism>
<comment type="caution">
    <text evidence="5">Lacks conserved residue(s) required for the propagation of feature annotation.</text>
</comment>
<dbReference type="OMA" id="YRPYQNY"/>
<feature type="repeat" description="ANK" evidence="4">
    <location>
        <begin position="149"/>
        <end position="181"/>
    </location>
</feature>
<feature type="short sequence motif" description="DGA/G" evidence="5">
    <location>
        <begin position="510"/>
        <end position="512"/>
    </location>
</feature>
<keyword evidence="5" id="KW-0442">Lipid degradation</keyword>
<dbReference type="Gene3D" id="3.40.1090.10">
    <property type="entry name" value="Cytosolic phospholipase A2 catalytic domain"/>
    <property type="match status" value="1"/>
</dbReference>
<dbReference type="EC" id="3.1.1.4" evidence="1"/>
<dbReference type="Pfam" id="PF01734">
    <property type="entry name" value="Patatin"/>
    <property type="match status" value="1"/>
</dbReference>
<reference evidence="7 8" key="1">
    <citation type="submission" date="2012-10" db="EMBL/GenBank/DDBJ databases">
        <authorList>
            <person name="Zafar N."/>
            <person name="Inman J."/>
            <person name="Hall N."/>
            <person name="Lorenzi H."/>
            <person name="Caler E."/>
        </authorList>
    </citation>
    <scope>NUCLEOTIDE SEQUENCE [LARGE SCALE GENOMIC DNA]</scope>
    <source>
        <strain evidence="7 8">IP1</strain>
    </source>
</reference>
<dbReference type="SMART" id="SM00248">
    <property type="entry name" value="ANK"/>
    <property type="match status" value="2"/>
</dbReference>
<dbReference type="GO" id="GO:0016042">
    <property type="term" value="P:lipid catabolic process"/>
    <property type="evidence" value="ECO:0007669"/>
    <property type="project" value="UniProtKB-UniRule"/>
</dbReference>
<feature type="active site" description="Proton acceptor" evidence="5">
    <location>
        <position position="510"/>
    </location>
</feature>
<dbReference type="PANTHER" id="PTHR24138:SF10">
    <property type="entry name" value="PHOSPHOLIPASE A2"/>
    <property type="match status" value="1"/>
</dbReference>
<protein>
    <recommendedName>
        <fullName evidence="1">phospholipase A2</fullName>
        <ecNumber evidence="1">3.1.1.4</ecNumber>
    </recommendedName>
</protein>
<evidence type="ECO:0000256" key="2">
    <source>
        <dbReference type="ARBA" id="ARBA00023098"/>
    </source>
</evidence>
<feature type="active site" description="Nucleophile" evidence="5">
    <location>
        <position position="387"/>
    </location>
</feature>
<dbReference type="PROSITE" id="PS51635">
    <property type="entry name" value="PNPLA"/>
    <property type="match status" value="1"/>
</dbReference>
<keyword evidence="2 5" id="KW-0443">Lipid metabolism</keyword>
<dbReference type="Pfam" id="PF12796">
    <property type="entry name" value="Ank_2"/>
    <property type="match status" value="1"/>
</dbReference>
<feature type="domain" description="PNPLA" evidence="6">
    <location>
        <begin position="350"/>
        <end position="523"/>
    </location>
</feature>
<dbReference type="VEuPathDB" id="AmoebaDB:EIN_396780"/>
<dbReference type="CDD" id="cd07213">
    <property type="entry name" value="Pat17_PNPLA8_PNPLA9_like1"/>
    <property type="match status" value="1"/>
</dbReference>
<evidence type="ECO:0000256" key="5">
    <source>
        <dbReference type="PROSITE-ProRule" id="PRU01161"/>
    </source>
</evidence>
<dbReference type="EMBL" id="KB206411">
    <property type="protein sequence ID" value="ELP91838.1"/>
    <property type="molecule type" value="Genomic_DNA"/>
</dbReference>
<dbReference type="PANTHER" id="PTHR24138">
    <property type="entry name" value="INTRACELLLAR PHOSPHOLIPASE A FAMILY"/>
    <property type="match status" value="1"/>
</dbReference>
<sequence length="635" mass="70913">MNATQQQDLFAMLIEKYIQTEMNGMNSIASLKGLKEFPIHTSPHFPRIIQECCRRGNKDVLMFITENYPDFIDQPNVQGQTPLFIATENNRLDLANYLIENGAKVIQIIPTGDTYLHCIAKVTPSSKKLELITRVWSMYPEMVKSVNILLETPLHLAALSGDLEAVKLLIEYGGRPTDRTSQMVDVYGYALSSGNRHLTSYLKPLCRKENIRKDERVGFKELKSDSQVERNGSPEVKKTCSCKSSALAQDTSSIKSGSDTISEKDDEDCCDVEVMKSLKTTECTIDGLYTKFQNYKVEKESKVRQFFKKNKMSKDGFIQTSAALIKEAFLSRSMLENPNDFGKGKKYRVISLDGGGIKVLMELIILKRLSAEFPDMFTKCNLFCGVSASSAVITCLTLGYSLDGLIAVIENVIRYSFKKDSIQSVTNAKYINDYLKAFGETAFGSLTLKCLPRHVVIPAFLIDSGKEPRVCRADVFTNIVPGNETEKVADVCLRSAAAPSYYKPYQNYVDGGVIDNIPCGLAWPLLIGEKGIGIHMEDIVCLSLSAGRITPAYIDVEKIGNGGMVQWATQLVDLFMLSRRDETVKEAKTLFGNRFLRVDPILPGSILLDNVDQIDEVKRIAEGYDLDDIRFVVLD</sequence>
<dbReference type="InterPro" id="IPR036770">
    <property type="entry name" value="Ankyrin_rpt-contain_sf"/>
</dbReference>
<dbReference type="OrthoDB" id="1658288at2759"/>
<dbReference type="SUPFAM" id="SSF52151">
    <property type="entry name" value="FabD/lysophospholipase-like"/>
    <property type="match status" value="1"/>
</dbReference>